<comment type="similarity">
    <text evidence="5">Belongs to the binding-protein-dependent transport system permease family.</text>
</comment>
<protein>
    <recommendedName>
        <fullName evidence="6">ABC transmembrane type-1 domain-containing protein</fullName>
    </recommendedName>
</protein>
<feature type="transmembrane region" description="Helical" evidence="5">
    <location>
        <begin position="243"/>
        <end position="266"/>
    </location>
</feature>
<evidence type="ECO:0000313" key="7">
    <source>
        <dbReference type="EMBL" id="CAA9572983.1"/>
    </source>
</evidence>
<name>A0A6J4VAF1_9BACT</name>
<keyword evidence="5" id="KW-0813">Transport</keyword>
<evidence type="ECO:0000256" key="2">
    <source>
        <dbReference type="ARBA" id="ARBA00022692"/>
    </source>
</evidence>
<dbReference type="GO" id="GO:0005886">
    <property type="term" value="C:plasma membrane"/>
    <property type="evidence" value="ECO:0007669"/>
    <property type="project" value="UniProtKB-SubCell"/>
</dbReference>
<dbReference type="InterPro" id="IPR035906">
    <property type="entry name" value="MetI-like_sf"/>
</dbReference>
<dbReference type="SUPFAM" id="SSF161098">
    <property type="entry name" value="MetI-like"/>
    <property type="match status" value="1"/>
</dbReference>
<dbReference type="GO" id="GO:0055085">
    <property type="term" value="P:transmembrane transport"/>
    <property type="evidence" value="ECO:0007669"/>
    <property type="project" value="InterPro"/>
</dbReference>
<dbReference type="InterPro" id="IPR000515">
    <property type="entry name" value="MetI-like"/>
</dbReference>
<feature type="non-terminal residue" evidence="7">
    <location>
        <position position="1"/>
    </location>
</feature>
<dbReference type="Pfam" id="PF00528">
    <property type="entry name" value="BPD_transp_1"/>
    <property type="match status" value="1"/>
</dbReference>
<dbReference type="PROSITE" id="PS50928">
    <property type="entry name" value="ABC_TM1"/>
    <property type="match status" value="1"/>
</dbReference>
<sequence length="275" mass="28711">RARLLAYYGLDRPLPAQFGHFLLATARGDLGFSIAFNQPVGALVARRLGWTLFLAGGALALAAGLGGLLGLLAAWRAGRRGTGGWGLALLLPSALPEFVVGLALVVVFTVWWPILPGRGALSPFRDCGGAALAACAGDALRHAALPGLTLTVAHLPPFFLLMRGAALQEFGQGYVTVARAKGLREWRVVLGHVLRNALPPVLALIGVRVGLLLGGAVVVETVFAYPGLGLLTFQAIAARDYPLLQALFLVSGLTVLAANLGADLVLRLVDPRRAV</sequence>
<proteinExistence type="inferred from homology"/>
<dbReference type="Gene3D" id="1.10.3720.10">
    <property type="entry name" value="MetI-like"/>
    <property type="match status" value="1"/>
</dbReference>
<feature type="transmembrane region" description="Helical" evidence="5">
    <location>
        <begin position="52"/>
        <end position="75"/>
    </location>
</feature>
<keyword evidence="4 5" id="KW-0472">Membrane</keyword>
<gene>
    <name evidence="7" type="ORF">AVDCRST_MAG88-2527</name>
</gene>
<feature type="transmembrane region" description="Helical" evidence="5">
    <location>
        <begin position="95"/>
        <end position="115"/>
    </location>
</feature>
<evidence type="ECO:0000256" key="5">
    <source>
        <dbReference type="RuleBase" id="RU363032"/>
    </source>
</evidence>
<accession>A0A6J4VAF1</accession>
<dbReference type="CDD" id="cd06261">
    <property type="entry name" value="TM_PBP2"/>
    <property type="match status" value="1"/>
</dbReference>
<keyword evidence="3 5" id="KW-1133">Transmembrane helix</keyword>
<evidence type="ECO:0000256" key="1">
    <source>
        <dbReference type="ARBA" id="ARBA00004651"/>
    </source>
</evidence>
<evidence type="ECO:0000259" key="6">
    <source>
        <dbReference type="PROSITE" id="PS50928"/>
    </source>
</evidence>
<keyword evidence="2 5" id="KW-0812">Transmembrane</keyword>
<feature type="transmembrane region" description="Helical" evidence="5">
    <location>
        <begin position="201"/>
        <end position="223"/>
    </location>
</feature>
<evidence type="ECO:0000256" key="4">
    <source>
        <dbReference type="ARBA" id="ARBA00023136"/>
    </source>
</evidence>
<dbReference type="AlphaFoldDB" id="A0A6J4VAF1"/>
<organism evidence="7">
    <name type="scientific">uncultured Thermomicrobiales bacterium</name>
    <dbReference type="NCBI Taxonomy" id="1645740"/>
    <lineage>
        <taxon>Bacteria</taxon>
        <taxon>Pseudomonadati</taxon>
        <taxon>Thermomicrobiota</taxon>
        <taxon>Thermomicrobia</taxon>
        <taxon>Thermomicrobiales</taxon>
        <taxon>environmental samples</taxon>
    </lineage>
</organism>
<dbReference type="EMBL" id="CADCWM010000628">
    <property type="protein sequence ID" value="CAA9572983.1"/>
    <property type="molecule type" value="Genomic_DNA"/>
</dbReference>
<dbReference type="PANTHER" id="PTHR43376">
    <property type="entry name" value="OLIGOPEPTIDE TRANSPORT SYSTEM PERMEASE PROTEIN"/>
    <property type="match status" value="1"/>
</dbReference>
<comment type="subcellular location">
    <subcellularLocation>
        <location evidence="1 5">Cell membrane</location>
        <topology evidence="1 5">Multi-pass membrane protein</topology>
    </subcellularLocation>
</comment>
<dbReference type="PANTHER" id="PTHR43376:SF1">
    <property type="entry name" value="OLIGOPEPTIDE TRANSPORT SYSTEM PERMEASE PROTEIN"/>
    <property type="match status" value="1"/>
</dbReference>
<feature type="domain" description="ABC transmembrane type-1" evidence="6">
    <location>
        <begin position="48"/>
        <end position="262"/>
    </location>
</feature>
<reference evidence="7" key="1">
    <citation type="submission" date="2020-02" db="EMBL/GenBank/DDBJ databases">
        <authorList>
            <person name="Meier V. D."/>
        </authorList>
    </citation>
    <scope>NUCLEOTIDE SEQUENCE</scope>
    <source>
        <strain evidence="7">AVDCRST_MAG88</strain>
    </source>
</reference>
<evidence type="ECO:0000256" key="3">
    <source>
        <dbReference type="ARBA" id="ARBA00022989"/>
    </source>
</evidence>